<sequence>MSFTKTIFEENIINNVQKINTNTINDNDITPLLDAIDNTITIMEKLTEIDQEISGLWNEITSDVIASVNSATAGFYRQAIITLRSILELGCMSFYYLDHKIEYHLFKTHDAKADKYVSTLIRDYDFFTTNYIHASYPSIKDVQKENNSVSNYLNNIYKQLSDVVHGRFKTLTKQQSLKIQYDKEQFQFYINKLTTVIGIFAAMYILKNNGTDDNKLIDLANNTGVVTL</sequence>
<organism evidence="2 3">
    <name type="scientific">Aquibacillus koreensis</name>
    <dbReference type="NCBI Taxonomy" id="279446"/>
    <lineage>
        <taxon>Bacteria</taxon>
        <taxon>Bacillati</taxon>
        <taxon>Bacillota</taxon>
        <taxon>Bacilli</taxon>
        <taxon>Bacillales</taxon>
        <taxon>Bacillaceae</taxon>
        <taxon>Aquibacillus</taxon>
    </lineage>
</organism>
<keyword evidence="1" id="KW-1133">Transmembrane helix</keyword>
<protein>
    <submittedName>
        <fullName evidence="2">Uncharacterized protein</fullName>
    </submittedName>
</protein>
<proteinExistence type="predicted"/>
<dbReference type="RefSeq" id="WP_259866747.1">
    <property type="nucleotide sequence ID" value="NZ_JAMQJZ010000002.1"/>
</dbReference>
<feature type="transmembrane region" description="Helical" evidence="1">
    <location>
        <begin position="188"/>
        <end position="206"/>
    </location>
</feature>
<dbReference type="AlphaFoldDB" id="A0A9X3WLX3"/>
<evidence type="ECO:0000313" key="2">
    <source>
        <dbReference type="EMBL" id="MDC3419611.1"/>
    </source>
</evidence>
<name>A0A9X3WLX3_9BACI</name>
<reference evidence="2" key="1">
    <citation type="submission" date="2022-06" db="EMBL/GenBank/DDBJ databases">
        <title>Aquibacillus sp. a new bacterium isolated from soil saline samples.</title>
        <authorList>
            <person name="Galisteo C."/>
            <person name="De La Haba R."/>
            <person name="Sanchez-Porro C."/>
            <person name="Ventosa A."/>
        </authorList>
    </citation>
    <scope>NUCLEOTIDE SEQUENCE</scope>
    <source>
        <strain evidence="2">JCM 12387</strain>
    </source>
</reference>
<dbReference type="EMBL" id="JAMQJZ010000002">
    <property type="protein sequence ID" value="MDC3419611.1"/>
    <property type="molecule type" value="Genomic_DNA"/>
</dbReference>
<dbReference type="Proteomes" id="UP001145072">
    <property type="component" value="Unassembled WGS sequence"/>
</dbReference>
<evidence type="ECO:0000256" key="1">
    <source>
        <dbReference type="SAM" id="Phobius"/>
    </source>
</evidence>
<comment type="caution">
    <text evidence="2">The sequence shown here is derived from an EMBL/GenBank/DDBJ whole genome shotgun (WGS) entry which is preliminary data.</text>
</comment>
<keyword evidence="1" id="KW-0472">Membrane</keyword>
<keyword evidence="1" id="KW-0812">Transmembrane</keyword>
<keyword evidence="3" id="KW-1185">Reference proteome</keyword>
<accession>A0A9X3WLX3</accession>
<evidence type="ECO:0000313" key="3">
    <source>
        <dbReference type="Proteomes" id="UP001145072"/>
    </source>
</evidence>
<gene>
    <name evidence="2" type="ORF">NC661_04435</name>
</gene>